<feature type="domain" description="NlpC/P60" evidence="5">
    <location>
        <begin position="93"/>
        <end position="242"/>
    </location>
</feature>
<dbReference type="Proteomes" id="UP001235303">
    <property type="component" value="Unassembled WGS sequence"/>
</dbReference>
<evidence type="ECO:0000256" key="3">
    <source>
        <dbReference type="ARBA" id="ARBA00022801"/>
    </source>
</evidence>
<dbReference type="SUPFAM" id="SSF54001">
    <property type="entry name" value="Cysteine proteinases"/>
    <property type="match status" value="1"/>
</dbReference>
<name>A0ABT7AQV8_9CYAN</name>
<organism evidence="6 7">
    <name type="scientific">Roseofilum acuticapitatum BLCC-M154</name>
    <dbReference type="NCBI Taxonomy" id="3022444"/>
    <lineage>
        <taxon>Bacteria</taxon>
        <taxon>Bacillati</taxon>
        <taxon>Cyanobacteriota</taxon>
        <taxon>Cyanophyceae</taxon>
        <taxon>Desertifilales</taxon>
        <taxon>Desertifilaceae</taxon>
        <taxon>Roseofilum</taxon>
        <taxon>Roseofilum acuticapitatum</taxon>
    </lineage>
</organism>
<proteinExistence type="inferred from homology"/>
<evidence type="ECO:0000259" key="5">
    <source>
        <dbReference type="PROSITE" id="PS51935"/>
    </source>
</evidence>
<evidence type="ECO:0000313" key="6">
    <source>
        <dbReference type="EMBL" id="MDJ1168937.1"/>
    </source>
</evidence>
<dbReference type="Gene3D" id="3.90.1720.10">
    <property type="entry name" value="endopeptidase domain like (from Nostoc punctiforme)"/>
    <property type="match status" value="1"/>
</dbReference>
<evidence type="ECO:0000313" key="7">
    <source>
        <dbReference type="Proteomes" id="UP001235303"/>
    </source>
</evidence>
<dbReference type="SUPFAM" id="SSF53955">
    <property type="entry name" value="Lysozyme-like"/>
    <property type="match status" value="1"/>
</dbReference>
<dbReference type="InterPro" id="IPR038765">
    <property type="entry name" value="Papain-like_cys_pep_sf"/>
</dbReference>
<dbReference type="CDD" id="cd13926">
    <property type="entry name" value="N-acetylmuramidase_GH108"/>
    <property type="match status" value="1"/>
</dbReference>
<dbReference type="EMBL" id="JAQOSP010000039">
    <property type="protein sequence ID" value="MDJ1168937.1"/>
    <property type="molecule type" value="Genomic_DNA"/>
</dbReference>
<dbReference type="InterPro" id="IPR023346">
    <property type="entry name" value="Lysozyme-like_dom_sf"/>
</dbReference>
<comment type="similarity">
    <text evidence="1">Belongs to the peptidase C40 family.</text>
</comment>
<evidence type="ECO:0000256" key="1">
    <source>
        <dbReference type="ARBA" id="ARBA00007074"/>
    </source>
</evidence>
<dbReference type="PANTHER" id="PTHR47053">
    <property type="entry name" value="MUREIN DD-ENDOPEPTIDASE MEPH-RELATED"/>
    <property type="match status" value="1"/>
</dbReference>
<evidence type="ECO:0000256" key="4">
    <source>
        <dbReference type="ARBA" id="ARBA00022807"/>
    </source>
</evidence>
<dbReference type="InterPro" id="IPR000064">
    <property type="entry name" value="NLP_P60_dom"/>
</dbReference>
<keyword evidence="2" id="KW-0645">Protease</keyword>
<accession>A0ABT7AQV8</accession>
<gene>
    <name evidence="6" type="ORF">PMG71_05815</name>
</gene>
<dbReference type="PANTHER" id="PTHR47053:SF1">
    <property type="entry name" value="MUREIN DD-ENDOPEPTIDASE MEPH-RELATED"/>
    <property type="match status" value="1"/>
</dbReference>
<reference evidence="6 7" key="1">
    <citation type="submission" date="2023-01" db="EMBL/GenBank/DDBJ databases">
        <title>Novel diversity within Roseofilum (Cyanobacteria; Desertifilaceae) from marine benthic mats with descriptions of four novel species.</title>
        <authorList>
            <person name="Wang Y."/>
            <person name="Berthold D.E."/>
            <person name="Hu J."/>
            <person name="Lefler F.W."/>
            <person name="Laughinghouse H.D. IV."/>
        </authorList>
    </citation>
    <scope>NUCLEOTIDE SEQUENCE [LARGE SCALE GENOMIC DNA]</scope>
    <source>
        <strain evidence="6 7">BLCC-M154</strain>
    </source>
</reference>
<dbReference type="RefSeq" id="WP_283752701.1">
    <property type="nucleotide sequence ID" value="NZ_JAQOSP010000039.1"/>
</dbReference>
<dbReference type="GO" id="GO:0016787">
    <property type="term" value="F:hydrolase activity"/>
    <property type="evidence" value="ECO:0007669"/>
    <property type="project" value="UniProtKB-KW"/>
</dbReference>
<dbReference type="InterPro" id="IPR051202">
    <property type="entry name" value="Peptidase_C40"/>
</dbReference>
<dbReference type="Pfam" id="PF00877">
    <property type="entry name" value="NLPC_P60"/>
    <property type="match status" value="1"/>
</dbReference>
<keyword evidence="4" id="KW-0788">Thiol protease</keyword>
<dbReference type="PROSITE" id="PS51935">
    <property type="entry name" value="NLPC_P60"/>
    <property type="match status" value="1"/>
</dbReference>
<keyword evidence="7" id="KW-1185">Reference proteome</keyword>
<comment type="caution">
    <text evidence="6">The sequence shown here is derived from an EMBL/GenBank/DDBJ whole genome shotgun (WGS) entry which is preliminary data.</text>
</comment>
<dbReference type="Pfam" id="PF05838">
    <property type="entry name" value="Glyco_hydro_108"/>
    <property type="match status" value="1"/>
</dbReference>
<dbReference type="InterPro" id="IPR008565">
    <property type="entry name" value="TtsA-like_GH18_dom"/>
</dbReference>
<dbReference type="Gene3D" id="1.20.141.10">
    <property type="entry name" value="Chitosanase, subunit A, domain 1"/>
    <property type="match status" value="1"/>
</dbReference>
<evidence type="ECO:0000256" key="2">
    <source>
        <dbReference type="ARBA" id="ARBA00022670"/>
    </source>
</evidence>
<sequence>MDAYNDPLEQLRSTATITQSYASPLPTSDQLLRFTPSELQWGEITRRERARSRGTAATWVICLGLAIATFEPNINTWVKASPFGQFFSDGVAVEQIAMSTADGNKIVAIAEQWVGKEFNPGATAQCMYFVRHVLSEAGLEPGVTANPIDGYTTSEGYANSLAGADVGQLIESKDELRPGDLVMFSNTYGDWPDGTITHVAIYIGNGLMIDRPTASEPVQKRSISKFEFAVGVRLRSTLEPFVDTPGSDFDKAMAFIFKWEGGLSDHPNDAGGRTNMGITEERAKQHGLTPDEITKEKATEIYRSDYWDAAGCNEFEWPLSLACMNTAVNSGPGKAMEFNGLIGDGSAKEEAIAYAQRQEDYYRDIVSRKPDQEVFLKGWLNRSKDLKRRINKD</sequence>
<keyword evidence="3 6" id="KW-0378">Hydrolase</keyword>
<protein>
    <submittedName>
        <fullName evidence="6">Glycosyl hydrolase 108 family protein</fullName>
    </submittedName>
</protein>